<reference evidence="1" key="1">
    <citation type="submission" date="2023-08" db="EMBL/GenBank/DDBJ databases">
        <title>A de novo genome assembly of Solanum verrucosum Schlechtendal, a Mexican diploid species geographically isolated from the other diploid A-genome species in potato relatives.</title>
        <authorList>
            <person name="Hosaka K."/>
        </authorList>
    </citation>
    <scope>NUCLEOTIDE SEQUENCE</scope>
    <source>
        <tissue evidence="1">Young leaves</tissue>
    </source>
</reference>
<accession>A0AAF0QMV5</accession>
<sequence>ILKKQLSTIEVEYRALRLLVAKVTWVVRLLGELEVPDPQPADVSCDSQVVFHIAKNSVFHEHTKHIEVDIHYIRNALTAGLISLHSISTVG</sequence>
<keyword evidence="2" id="KW-1185">Reference proteome</keyword>
<name>A0AAF0QMV5_SOLVR</name>
<dbReference type="EMBL" id="CP133615">
    <property type="protein sequence ID" value="WMV26191.1"/>
    <property type="molecule type" value="Genomic_DNA"/>
</dbReference>
<dbReference type="PANTHER" id="PTHR11439">
    <property type="entry name" value="GAG-POL-RELATED RETROTRANSPOSON"/>
    <property type="match status" value="1"/>
</dbReference>
<feature type="non-terminal residue" evidence="1">
    <location>
        <position position="1"/>
    </location>
</feature>
<evidence type="ECO:0000313" key="1">
    <source>
        <dbReference type="EMBL" id="WMV26191.1"/>
    </source>
</evidence>
<organism evidence="1 2">
    <name type="scientific">Solanum verrucosum</name>
    <dbReference type="NCBI Taxonomy" id="315347"/>
    <lineage>
        <taxon>Eukaryota</taxon>
        <taxon>Viridiplantae</taxon>
        <taxon>Streptophyta</taxon>
        <taxon>Embryophyta</taxon>
        <taxon>Tracheophyta</taxon>
        <taxon>Spermatophyta</taxon>
        <taxon>Magnoliopsida</taxon>
        <taxon>eudicotyledons</taxon>
        <taxon>Gunneridae</taxon>
        <taxon>Pentapetalae</taxon>
        <taxon>asterids</taxon>
        <taxon>lamiids</taxon>
        <taxon>Solanales</taxon>
        <taxon>Solanaceae</taxon>
        <taxon>Solanoideae</taxon>
        <taxon>Solaneae</taxon>
        <taxon>Solanum</taxon>
    </lineage>
</organism>
<dbReference type="Proteomes" id="UP001234989">
    <property type="component" value="Chromosome 4"/>
</dbReference>
<proteinExistence type="predicted"/>
<dbReference type="PANTHER" id="PTHR11439:SF470">
    <property type="entry name" value="CYSTEINE-RICH RLK (RECEPTOR-LIKE PROTEIN KINASE) 8"/>
    <property type="match status" value="1"/>
</dbReference>
<evidence type="ECO:0000313" key="2">
    <source>
        <dbReference type="Proteomes" id="UP001234989"/>
    </source>
</evidence>
<evidence type="ECO:0008006" key="3">
    <source>
        <dbReference type="Google" id="ProtNLM"/>
    </source>
</evidence>
<dbReference type="AlphaFoldDB" id="A0AAF0QMV5"/>
<dbReference type="CDD" id="cd09272">
    <property type="entry name" value="RNase_HI_RT_Ty1"/>
    <property type="match status" value="1"/>
</dbReference>
<gene>
    <name evidence="1" type="ORF">MTR67_019576</name>
</gene>
<protein>
    <recommendedName>
        <fullName evidence="3">RNase H type-1 domain-containing protein</fullName>
    </recommendedName>
</protein>